<keyword evidence="2" id="KW-1185">Reference proteome</keyword>
<dbReference type="PROSITE" id="PS51257">
    <property type="entry name" value="PROKAR_LIPOPROTEIN"/>
    <property type="match status" value="1"/>
</dbReference>
<dbReference type="Proteomes" id="UP000243507">
    <property type="component" value="Unassembled WGS sequence"/>
</dbReference>
<dbReference type="AlphaFoldDB" id="A0A2A4CTQ0"/>
<dbReference type="Gene3D" id="3.40.50.300">
    <property type="entry name" value="P-loop containing nucleotide triphosphate hydrolases"/>
    <property type="match status" value="1"/>
</dbReference>
<keyword evidence="1" id="KW-0418">Kinase</keyword>
<dbReference type="SUPFAM" id="SSF52540">
    <property type="entry name" value="P-loop containing nucleoside triphosphate hydrolases"/>
    <property type="match status" value="1"/>
</dbReference>
<accession>A0A2A4CTQ0</accession>
<name>A0A2A4CTQ0_9RHOB</name>
<proteinExistence type="predicted"/>
<comment type="caution">
    <text evidence="1">The sequence shown here is derived from an EMBL/GenBank/DDBJ whole genome shotgun (WGS) entry which is preliminary data.</text>
</comment>
<dbReference type="EMBL" id="NTJD01000002">
    <property type="protein sequence ID" value="PCD77658.1"/>
    <property type="molecule type" value="Genomic_DNA"/>
</dbReference>
<reference evidence="1 2" key="1">
    <citation type="submission" date="2017-09" db="EMBL/GenBank/DDBJ databases">
        <title>A multilocus sequence analysis scheme for characterization of bacteria in the genus Thioclava.</title>
        <authorList>
            <person name="Liu Y."/>
            <person name="Shao Z."/>
        </authorList>
    </citation>
    <scope>NUCLEOTIDE SEQUENCE [LARGE SCALE GENOMIC DNA]</scope>
    <source>
        <strain evidence="1 2">CAU 1312</strain>
    </source>
</reference>
<keyword evidence="1" id="KW-0808">Transferase</keyword>
<dbReference type="RefSeq" id="WP_096431325.1">
    <property type="nucleotide sequence ID" value="NZ_NTJD01000002.1"/>
</dbReference>
<dbReference type="NCBIfam" id="NF004861">
    <property type="entry name" value="PRK06217.1"/>
    <property type="match status" value="1"/>
</dbReference>
<dbReference type="InterPro" id="IPR052922">
    <property type="entry name" value="Cytidylate_Kinase-2"/>
</dbReference>
<evidence type="ECO:0000313" key="1">
    <source>
        <dbReference type="EMBL" id="PCD77658.1"/>
    </source>
</evidence>
<sequence>MAARVYITGAAGTGCSSLGRALAERLGVPHFDTDDYDWLPSEPPFTEKRPKAERLALLETDLAAHPGDGWVISGSADGWGDAVLAEASLIVFLRAPMPVRLARIRRREAERFGDRIKPGGDMALVHKQFLDWAASYEDAYSRGRSLIRHRAWLDAQPVPVLVQSGTAPVEDLLAEITARL</sequence>
<evidence type="ECO:0000313" key="2">
    <source>
        <dbReference type="Proteomes" id="UP000243507"/>
    </source>
</evidence>
<dbReference type="PANTHER" id="PTHR37816">
    <property type="entry name" value="YALI0E33011P"/>
    <property type="match status" value="1"/>
</dbReference>
<dbReference type="PANTHER" id="PTHR37816:SF2">
    <property type="entry name" value="DNA TOPOLOGY MODULATION PROTEIN FLAR-RELATED PROTEIN"/>
    <property type="match status" value="1"/>
</dbReference>
<dbReference type="OrthoDB" id="5508973at2"/>
<dbReference type="GO" id="GO:0016301">
    <property type="term" value="F:kinase activity"/>
    <property type="evidence" value="ECO:0007669"/>
    <property type="project" value="UniProtKB-KW"/>
</dbReference>
<protein>
    <submittedName>
        <fullName evidence="1">Adenylate kinase</fullName>
    </submittedName>
</protein>
<dbReference type="Pfam" id="PF13238">
    <property type="entry name" value="AAA_18"/>
    <property type="match status" value="1"/>
</dbReference>
<gene>
    <name evidence="1" type="ORF">CLN94_03935</name>
</gene>
<organism evidence="1 2">
    <name type="scientific">Pseudothioclava arenosa</name>
    <dbReference type="NCBI Taxonomy" id="1795308"/>
    <lineage>
        <taxon>Bacteria</taxon>
        <taxon>Pseudomonadati</taxon>
        <taxon>Pseudomonadota</taxon>
        <taxon>Alphaproteobacteria</taxon>
        <taxon>Rhodobacterales</taxon>
        <taxon>Paracoccaceae</taxon>
        <taxon>Pseudothioclava</taxon>
    </lineage>
</organism>
<dbReference type="InterPro" id="IPR027417">
    <property type="entry name" value="P-loop_NTPase"/>
</dbReference>